<evidence type="ECO:0000313" key="8">
    <source>
        <dbReference type="EMBL" id="SMC33818.1"/>
    </source>
</evidence>
<dbReference type="GO" id="GO:0022857">
    <property type="term" value="F:transmembrane transporter activity"/>
    <property type="evidence" value="ECO:0007669"/>
    <property type="project" value="InterPro"/>
</dbReference>
<feature type="transmembrane region" description="Helical" evidence="6">
    <location>
        <begin position="161"/>
        <end position="180"/>
    </location>
</feature>
<dbReference type="Proteomes" id="UP000192634">
    <property type="component" value="Unassembled WGS sequence"/>
</dbReference>
<evidence type="ECO:0000256" key="4">
    <source>
        <dbReference type="ARBA" id="ARBA00022989"/>
    </source>
</evidence>
<proteinExistence type="predicted"/>
<keyword evidence="2" id="KW-0813">Transport</keyword>
<feature type="transmembrane region" description="Helical" evidence="6">
    <location>
        <begin position="96"/>
        <end position="117"/>
    </location>
</feature>
<feature type="transmembrane region" description="Helical" evidence="6">
    <location>
        <begin position="201"/>
        <end position="219"/>
    </location>
</feature>
<dbReference type="InterPro" id="IPR001958">
    <property type="entry name" value="Tet-R_TetA/multi-R_MdtG-like"/>
</dbReference>
<accession>A0A1W1YDG9</accession>
<feature type="transmembrane region" description="Helical" evidence="6">
    <location>
        <begin position="129"/>
        <end position="155"/>
    </location>
</feature>
<feature type="transmembrane region" description="Helical" evidence="6">
    <location>
        <begin position="357"/>
        <end position="376"/>
    </location>
</feature>
<dbReference type="PANTHER" id="PTHR23504">
    <property type="entry name" value="MAJOR FACILITATOR SUPERFAMILY DOMAIN-CONTAINING PROTEIN 10"/>
    <property type="match status" value="1"/>
</dbReference>
<dbReference type="RefSeq" id="WP_084449559.1">
    <property type="nucleotide sequence ID" value="NZ_CBDRLL010000003.1"/>
</dbReference>
<organism evidence="8 9">
    <name type="scientific">Janibacter indicus</name>
    <dbReference type="NCBI Taxonomy" id="857417"/>
    <lineage>
        <taxon>Bacteria</taxon>
        <taxon>Bacillati</taxon>
        <taxon>Actinomycetota</taxon>
        <taxon>Actinomycetes</taxon>
        <taxon>Micrococcales</taxon>
        <taxon>Intrasporangiaceae</taxon>
        <taxon>Janibacter</taxon>
    </lineage>
</organism>
<comment type="subcellular location">
    <subcellularLocation>
        <location evidence="1">Cell membrane</location>
        <topology evidence="1">Multi-pass membrane protein</topology>
    </subcellularLocation>
</comment>
<evidence type="ECO:0000256" key="5">
    <source>
        <dbReference type="ARBA" id="ARBA00023136"/>
    </source>
</evidence>
<dbReference type="InterPro" id="IPR036259">
    <property type="entry name" value="MFS_trans_sf"/>
</dbReference>
<dbReference type="SUPFAM" id="SSF103473">
    <property type="entry name" value="MFS general substrate transporter"/>
    <property type="match status" value="1"/>
</dbReference>
<dbReference type="CDD" id="cd17330">
    <property type="entry name" value="MFS_SLC46_TetA_like"/>
    <property type="match status" value="1"/>
</dbReference>
<evidence type="ECO:0000259" key="7">
    <source>
        <dbReference type="PROSITE" id="PS50850"/>
    </source>
</evidence>
<keyword evidence="4 6" id="KW-1133">Transmembrane helix</keyword>
<evidence type="ECO:0000313" key="9">
    <source>
        <dbReference type="Proteomes" id="UP000192634"/>
    </source>
</evidence>
<keyword evidence="5 6" id="KW-0472">Membrane</keyword>
<name>A0A1W1YDG9_9MICO</name>
<dbReference type="PROSITE" id="PS50850">
    <property type="entry name" value="MFS"/>
    <property type="match status" value="1"/>
</dbReference>
<dbReference type="InterPro" id="IPR011701">
    <property type="entry name" value="MFS"/>
</dbReference>
<dbReference type="PRINTS" id="PR01035">
    <property type="entry name" value="TCRTETA"/>
</dbReference>
<dbReference type="GO" id="GO:0005886">
    <property type="term" value="C:plasma membrane"/>
    <property type="evidence" value="ECO:0007669"/>
    <property type="project" value="UniProtKB-SubCell"/>
</dbReference>
<evidence type="ECO:0000256" key="6">
    <source>
        <dbReference type="SAM" id="Phobius"/>
    </source>
</evidence>
<evidence type="ECO:0000256" key="2">
    <source>
        <dbReference type="ARBA" id="ARBA00022448"/>
    </source>
</evidence>
<feature type="transmembrane region" description="Helical" evidence="6">
    <location>
        <begin position="40"/>
        <end position="60"/>
    </location>
</feature>
<reference evidence="8 9" key="1">
    <citation type="submission" date="2017-04" db="EMBL/GenBank/DDBJ databases">
        <authorList>
            <person name="Afonso C.L."/>
            <person name="Miller P.J."/>
            <person name="Scott M.A."/>
            <person name="Spackman E."/>
            <person name="Goraichik I."/>
            <person name="Dimitrov K.M."/>
            <person name="Suarez D.L."/>
            <person name="Swayne D.E."/>
        </authorList>
    </citation>
    <scope>NUCLEOTIDE SEQUENCE [LARGE SCALE GENOMIC DNA]</scope>
    <source>
        <strain evidence="8 9">CGMCC 1.12511</strain>
    </source>
</reference>
<keyword evidence="3 6" id="KW-0812">Transmembrane</keyword>
<dbReference type="Pfam" id="PF07690">
    <property type="entry name" value="MFS_1"/>
    <property type="match status" value="1"/>
</dbReference>
<gene>
    <name evidence="8" type="ORF">SAMN06296429_101339</name>
</gene>
<feature type="transmembrane region" description="Helical" evidence="6">
    <location>
        <begin position="72"/>
        <end position="90"/>
    </location>
</feature>
<feature type="transmembrane region" description="Helical" evidence="6">
    <location>
        <begin position="239"/>
        <end position="257"/>
    </location>
</feature>
<evidence type="ECO:0000256" key="3">
    <source>
        <dbReference type="ARBA" id="ARBA00022692"/>
    </source>
</evidence>
<sequence length="381" mass="38870">MKRQNVLGAVFVTVFLDLLGFGMLFPLLPTYAADLGASATLVGLLIASYSAAQLVAAPVLGRASDRWGRGPIVAASALGAALGYAVLFLADAMTGLFVGRIITGLCAGNIAAAQATISDVTTPEERGRGMAVVGAAIGLGIIFGPALTALSVPLAGEKSPFAIAAVLALANAVWAARALPRTRGTSPRLLTTLGRAARHPALVLLLSVNFLVMVAFSQIESQLPLLTRHTMGFGPVENGYLFMYVGVVIVVFQLTGTRWLSSRLGDERLIVLGLGCFALGAALAPFVTTWWQVLLPAGLIGVGNATQAPSLMAAISKQAGADEQGAILGASQSLGSSGRIVGPVLGGALFAEVAPPAPYLAGGVAFAVIAAAFVVLDRRVT</sequence>
<feature type="transmembrane region" description="Helical" evidence="6">
    <location>
        <begin position="269"/>
        <end position="291"/>
    </location>
</feature>
<dbReference type="InterPro" id="IPR020846">
    <property type="entry name" value="MFS_dom"/>
</dbReference>
<dbReference type="PANTHER" id="PTHR23504:SF15">
    <property type="entry name" value="MAJOR FACILITATOR SUPERFAMILY (MFS) PROFILE DOMAIN-CONTAINING PROTEIN"/>
    <property type="match status" value="1"/>
</dbReference>
<dbReference type="OrthoDB" id="9764259at2"/>
<protein>
    <submittedName>
        <fullName evidence="8">MFS transporter, DHA1 family, tetracycline resistance protein</fullName>
    </submittedName>
</protein>
<feature type="domain" description="Major facilitator superfamily (MFS) profile" evidence="7">
    <location>
        <begin position="6"/>
        <end position="380"/>
    </location>
</feature>
<evidence type="ECO:0000256" key="1">
    <source>
        <dbReference type="ARBA" id="ARBA00004651"/>
    </source>
</evidence>
<dbReference type="AlphaFoldDB" id="A0A1W1YDG9"/>
<dbReference type="EMBL" id="FWXN01000001">
    <property type="protein sequence ID" value="SMC33818.1"/>
    <property type="molecule type" value="Genomic_DNA"/>
</dbReference>
<feature type="transmembrane region" description="Helical" evidence="6">
    <location>
        <begin position="7"/>
        <end position="28"/>
    </location>
</feature>
<dbReference type="Gene3D" id="1.20.1250.20">
    <property type="entry name" value="MFS general substrate transporter like domains"/>
    <property type="match status" value="1"/>
</dbReference>